<feature type="compositionally biased region" description="Basic and acidic residues" evidence="1">
    <location>
        <begin position="52"/>
        <end position="62"/>
    </location>
</feature>
<proteinExistence type="predicted"/>
<dbReference type="Proteomes" id="UP000001075">
    <property type="component" value="Unassembled WGS sequence"/>
</dbReference>
<name>G3HP01_CRIGR</name>
<reference evidence="3" key="1">
    <citation type="journal article" date="2011" name="Nat. Biotechnol.">
        <title>The genomic sequence of the Chinese hamster ovary (CHO)-K1 cell line.</title>
        <authorList>
            <person name="Xu X."/>
            <person name="Nagarajan H."/>
            <person name="Lewis N.E."/>
            <person name="Pan S."/>
            <person name="Cai Z."/>
            <person name="Liu X."/>
            <person name="Chen W."/>
            <person name="Xie M."/>
            <person name="Wang W."/>
            <person name="Hammond S."/>
            <person name="Andersen M.R."/>
            <person name="Neff N."/>
            <person name="Passarelli B."/>
            <person name="Koh W."/>
            <person name="Fan H.C."/>
            <person name="Wang J."/>
            <person name="Gui Y."/>
            <person name="Lee K.H."/>
            <person name="Betenbaugh M.J."/>
            <person name="Quake S.R."/>
            <person name="Famili I."/>
            <person name="Palsson B.O."/>
            <person name="Wang J."/>
        </authorList>
    </citation>
    <scope>NUCLEOTIDE SEQUENCE [LARGE SCALE GENOMIC DNA]</scope>
    <source>
        <strain evidence="3">CHO K1 cell line</strain>
    </source>
</reference>
<protein>
    <submittedName>
        <fullName evidence="2">Uncharacterized protein</fullName>
    </submittedName>
</protein>
<dbReference type="AlphaFoldDB" id="G3HP01"/>
<organism evidence="2 3">
    <name type="scientific">Cricetulus griseus</name>
    <name type="common">Chinese hamster</name>
    <name type="synonym">Cricetulus barabensis griseus</name>
    <dbReference type="NCBI Taxonomy" id="10029"/>
    <lineage>
        <taxon>Eukaryota</taxon>
        <taxon>Metazoa</taxon>
        <taxon>Chordata</taxon>
        <taxon>Craniata</taxon>
        <taxon>Vertebrata</taxon>
        <taxon>Euteleostomi</taxon>
        <taxon>Mammalia</taxon>
        <taxon>Eutheria</taxon>
        <taxon>Euarchontoglires</taxon>
        <taxon>Glires</taxon>
        <taxon>Rodentia</taxon>
        <taxon>Myomorpha</taxon>
        <taxon>Muroidea</taxon>
        <taxon>Cricetidae</taxon>
        <taxon>Cricetinae</taxon>
        <taxon>Cricetulus</taxon>
    </lineage>
</organism>
<evidence type="ECO:0000313" key="3">
    <source>
        <dbReference type="Proteomes" id="UP000001075"/>
    </source>
</evidence>
<gene>
    <name evidence="2" type="ORF">I79_012502</name>
</gene>
<dbReference type="EMBL" id="JH000563">
    <property type="protein sequence ID" value="EGW12288.1"/>
    <property type="molecule type" value="Genomic_DNA"/>
</dbReference>
<accession>G3HP01</accession>
<evidence type="ECO:0000256" key="1">
    <source>
        <dbReference type="SAM" id="MobiDB-lite"/>
    </source>
</evidence>
<evidence type="ECO:0000313" key="2">
    <source>
        <dbReference type="EMBL" id="EGW12288.1"/>
    </source>
</evidence>
<feature type="region of interest" description="Disordered" evidence="1">
    <location>
        <begin position="52"/>
        <end position="109"/>
    </location>
</feature>
<feature type="compositionally biased region" description="Polar residues" evidence="1">
    <location>
        <begin position="100"/>
        <end position="109"/>
    </location>
</feature>
<sequence length="179" mass="20441">MCAPLCLSLRGGALLLGERTPRPQSNIPPGSLPCTLCNWWHEAQNNFTEDSRAGQLDSKDEGVSSLPQWSECRREPSDSPILCWDKDDDDPKEQKRMGTTVPNNLGPRQQWFDTSPFPPVLAVSMAAYRCGQERRGFPEALKSRFASKNGKEERQLCIVPWSLYPYQLTFYFKFLVHFQ</sequence>
<dbReference type="InParanoid" id="G3HP01"/>